<dbReference type="PANTHER" id="PTHR44086:SF10">
    <property type="entry name" value="THIOSULFATE SULFURTRANSFERASE_RHODANESE-LIKE DOMAIN-CONTAINING PROTEIN 3"/>
    <property type="match status" value="1"/>
</dbReference>
<feature type="domain" description="Rhodanese" evidence="2">
    <location>
        <begin position="18"/>
        <end position="106"/>
    </location>
</feature>
<dbReference type="Proteomes" id="UP001589943">
    <property type="component" value="Unassembled WGS sequence"/>
</dbReference>
<dbReference type="EMBL" id="JBHLTL010000001">
    <property type="protein sequence ID" value="MFC0588859.1"/>
    <property type="molecule type" value="Genomic_DNA"/>
</dbReference>
<evidence type="ECO:0000259" key="2">
    <source>
        <dbReference type="PROSITE" id="PS50206"/>
    </source>
</evidence>
<sequence>MTARLVSLTPAELSERLAAGRAVLVDVREADEFGRSHIAGALSRPLSQWERAHLAVRPETDVVFTCRSGVRTQGACDRLADRVEGPAYVLEGGIDGWKRAGLPLKVARKAPLEIMRQVQIAAGTLVLLGVLLGLTASPAWFGLAAFVGAGLTFAGISGFCGMARVLLLAPWNRPRRA</sequence>
<gene>
    <name evidence="3" type="ORF">ACFFF7_05480</name>
</gene>
<keyword evidence="1" id="KW-0472">Membrane</keyword>
<dbReference type="PANTHER" id="PTHR44086">
    <property type="entry name" value="THIOSULFATE SULFURTRANSFERASE RDL2, MITOCHONDRIAL-RELATED"/>
    <property type="match status" value="1"/>
</dbReference>
<keyword evidence="1" id="KW-0812">Transmembrane</keyword>
<evidence type="ECO:0000313" key="3">
    <source>
        <dbReference type="EMBL" id="MFC0588859.1"/>
    </source>
</evidence>
<dbReference type="Gene3D" id="3.40.250.10">
    <property type="entry name" value="Rhodanese-like domain"/>
    <property type="match status" value="1"/>
</dbReference>
<dbReference type="InterPro" id="IPR001763">
    <property type="entry name" value="Rhodanese-like_dom"/>
</dbReference>
<dbReference type="RefSeq" id="WP_379480347.1">
    <property type="nucleotide sequence ID" value="NZ_JBHLTL010000001.1"/>
</dbReference>
<evidence type="ECO:0000256" key="1">
    <source>
        <dbReference type="SAM" id="Phobius"/>
    </source>
</evidence>
<dbReference type="Pfam" id="PF11127">
    <property type="entry name" value="YgaP-like_TM"/>
    <property type="match status" value="1"/>
</dbReference>
<dbReference type="SMART" id="SM00450">
    <property type="entry name" value="RHOD"/>
    <property type="match status" value="1"/>
</dbReference>
<dbReference type="Pfam" id="PF00581">
    <property type="entry name" value="Rhodanese"/>
    <property type="match status" value="1"/>
</dbReference>
<dbReference type="InterPro" id="IPR036873">
    <property type="entry name" value="Rhodanese-like_dom_sf"/>
</dbReference>
<comment type="caution">
    <text evidence="3">The sequence shown here is derived from an EMBL/GenBank/DDBJ whole genome shotgun (WGS) entry which is preliminary data.</text>
</comment>
<dbReference type="PROSITE" id="PS50206">
    <property type="entry name" value="RHODANESE_3"/>
    <property type="match status" value="1"/>
</dbReference>
<feature type="transmembrane region" description="Helical" evidence="1">
    <location>
        <begin position="118"/>
        <end position="137"/>
    </location>
</feature>
<protein>
    <submittedName>
        <fullName evidence="3">Rhodanese-like domain-containing protein</fullName>
    </submittedName>
</protein>
<keyword evidence="4" id="KW-1185">Reference proteome</keyword>
<dbReference type="SUPFAM" id="SSF52821">
    <property type="entry name" value="Rhodanese/Cell cycle control phosphatase"/>
    <property type="match status" value="1"/>
</dbReference>
<proteinExistence type="predicted"/>
<organism evidence="3 4">
    <name type="scientific">Novosphingobium aquiterrae</name>
    <dbReference type="NCBI Taxonomy" id="624388"/>
    <lineage>
        <taxon>Bacteria</taxon>
        <taxon>Pseudomonadati</taxon>
        <taxon>Pseudomonadota</taxon>
        <taxon>Alphaproteobacteria</taxon>
        <taxon>Sphingomonadales</taxon>
        <taxon>Sphingomonadaceae</taxon>
        <taxon>Novosphingobium</taxon>
    </lineage>
</organism>
<accession>A0ABV6PG89</accession>
<feature type="transmembrane region" description="Helical" evidence="1">
    <location>
        <begin position="143"/>
        <end position="167"/>
    </location>
</feature>
<dbReference type="InterPro" id="IPR021309">
    <property type="entry name" value="YgaP-like_TM"/>
</dbReference>
<name>A0ABV6PG89_9SPHN</name>
<keyword evidence="1" id="KW-1133">Transmembrane helix</keyword>
<reference evidence="3 4" key="1">
    <citation type="submission" date="2024-09" db="EMBL/GenBank/DDBJ databases">
        <authorList>
            <person name="Sun Q."/>
            <person name="Mori K."/>
        </authorList>
    </citation>
    <scope>NUCLEOTIDE SEQUENCE [LARGE SCALE GENOMIC DNA]</scope>
    <source>
        <strain evidence="3 4">NCAIM B.02537</strain>
    </source>
</reference>
<evidence type="ECO:0000313" key="4">
    <source>
        <dbReference type="Proteomes" id="UP001589943"/>
    </source>
</evidence>
<dbReference type="Gene3D" id="6.10.140.1340">
    <property type="match status" value="1"/>
</dbReference>